<comment type="caution">
    <text evidence="1">The sequence shown here is derived from an EMBL/GenBank/DDBJ whole genome shotgun (WGS) entry which is preliminary data.</text>
</comment>
<gene>
    <name evidence="1" type="ORF">GCM10022406_02270</name>
</gene>
<organism evidence="1 2">
    <name type="scientific">Hymenobacter algoricola</name>
    <dbReference type="NCBI Taxonomy" id="486267"/>
    <lineage>
        <taxon>Bacteria</taxon>
        <taxon>Pseudomonadati</taxon>
        <taxon>Bacteroidota</taxon>
        <taxon>Cytophagia</taxon>
        <taxon>Cytophagales</taxon>
        <taxon>Hymenobacteraceae</taxon>
        <taxon>Hymenobacter</taxon>
    </lineage>
</organism>
<dbReference type="Pfam" id="PF06037">
    <property type="entry name" value="DUF922"/>
    <property type="match status" value="1"/>
</dbReference>
<accession>A0ABP7MEP2</accession>
<dbReference type="EMBL" id="BAABDH010000003">
    <property type="protein sequence ID" value="GAA3919315.1"/>
    <property type="molecule type" value="Genomic_DNA"/>
</dbReference>
<proteinExistence type="predicted"/>
<evidence type="ECO:0008006" key="3">
    <source>
        <dbReference type="Google" id="ProtNLM"/>
    </source>
</evidence>
<keyword evidence="2" id="KW-1185">Reference proteome</keyword>
<evidence type="ECO:0000313" key="2">
    <source>
        <dbReference type="Proteomes" id="UP001499909"/>
    </source>
</evidence>
<protein>
    <recommendedName>
        <fullName evidence="3">DUF922 domain-containing protein</fullName>
    </recommendedName>
</protein>
<name>A0ABP7MEP2_9BACT</name>
<dbReference type="InterPro" id="IPR010321">
    <property type="entry name" value="DUF922"/>
</dbReference>
<dbReference type="RefSeq" id="WP_345108840.1">
    <property type="nucleotide sequence ID" value="NZ_BAABDH010000003.1"/>
</dbReference>
<dbReference type="Proteomes" id="UP001499909">
    <property type="component" value="Unassembled WGS sequence"/>
</dbReference>
<sequence length="390" mass="43025">MLHRFIQSLRPLTQRRRSVFDGVRRRGLLLGLSLGVAALPPPLPPLPPLVLRAAPLRLSAPQFYVAAVVDARADRKAVAYLLLPPARAGAAAAAQPVDFAGGGRAAIQQFMQQSGPQAAAGRRAVTVRLTKCLVTEAAGPGAAGQVQGQVTVALAFEWQRNGQPVYLTEYHASARYGRPAGQLTVVEPTLRTVLGNGLRYLNAWLLAADGHNPRVAQGVRVTFRDYTTNTDPDTLFYAPDHRLIRADFQGPQRPGRFVAAVFPSFSFSARPTFEQGFVHLAVQTKVFVVRQSSWISPAASNEAEVLNHEQRHFDLVKLVAERFKHKIQSARLTVDDFNATIQLAYFTSFQEMNRLQEQYDRETSHGTNAAAQQAWNRRLDAELRALPPLR</sequence>
<evidence type="ECO:0000313" key="1">
    <source>
        <dbReference type="EMBL" id="GAA3919315.1"/>
    </source>
</evidence>
<reference evidence="2" key="1">
    <citation type="journal article" date="2019" name="Int. J. Syst. Evol. Microbiol.">
        <title>The Global Catalogue of Microorganisms (GCM) 10K type strain sequencing project: providing services to taxonomists for standard genome sequencing and annotation.</title>
        <authorList>
            <consortium name="The Broad Institute Genomics Platform"/>
            <consortium name="The Broad Institute Genome Sequencing Center for Infectious Disease"/>
            <person name="Wu L."/>
            <person name="Ma J."/>
        </authorList>
    </citation>
    <scope>NUCLEOTIDE SEQUENCE [LARGE SCALE GENOMIC DNA]</scope>
    <source>
        <strain evidence="2">JCM 17214</strain>
    </source>
</reference>